<gene>
    <name evidence="6" type="ORF">ZIOFF_027784</name>
</gene>
<evidence type="ECO:0000313" key="7">
    <source>
        <dbReference type="Proteomes" id="UP000734854"/>
    </source>
</evidence>
<feature type="compositionally biased region" description="Basic and acidic residues" evidence="4">
    <location>
        <begin position="77"/>
        <end position="87"/>
    </location>
</feature>
<dbReference type="Proteomes" id="UP000734854">
    <property type="component" value="Unassembled WGS sequence"/>
</dbReference>
<evidence type="ECO:0000256" key="2">
    <source>
        <dbReference type="ARBA" id="ARBA00023289"/>
    </source>
</evidence>
<evidence type="ECO:0000256" key="4">
    <source>
        <dbReference type="SAM" id="MobiDB-lite"/>
    </source>
</evidence>
<dbReference type="AlphaFoldDB" id="A0A8J5GYZ3"/>
<feature type="compositionally biased region" description="Basic and acidic residues" evidence="4">
    <location>
        <begin position="262"/>
        <end position="279"/>
    </location>
</feature>
<comment type="caution">
    <text evidence="6">The sequence shown here is derived from an EMBL/GenBank/DDBJ whole genome shotgun (WGS) entry which is preliminary data.</text>
</comment>
<feature type="region of interest" description="Disordered" evidence="4">
    <location>
        <begin position="259"/>
        <end position="371"/>
    </location>
</feature>
<sequence>MNDACAPPGLPHACSHFPTSFCLHLGSDSPHDICYTAYCKREGIRKQRTAAALTLALQEGKNEESKKEAGGESGNDGAKKEETDEKPPPPPSPPPQPQEEVVMRVYMDCAGCARKVRQSLRGFPGVEEVVADSRTHRVVVKGRKAAEDPLKVVARVQKKSGKKVELLSPLPTPPTPPEKKEEDQKPIGEEKPQVIVAVLRVYMHCEACAQEIKKRILRMKGVRSAEPNLKASEVTVKGVFHPEILSAYILKRTGKHATVVKQEPEEKPVEDPEKSKAKEPPPPTAAGDDAKDEKKPEGREQVDKEDEDCGCRNEGEQSEKKADGDADTKEKEKKTDPKKEENKEDEIVVVDIGATGTPPPPPSADGEGTGGARKILIKNENYYYYIPKYPAEFYAYPPQIFSDENPNACVVM</sequence>
<dbReference type="Pfam" id="PF00403">
    <property type="entry name" value="HMA"/>
    <property type="match status" value="2"/>
</dbReference>
<comment type="similarity">
    <text evidence="3">Belongs to the HIPP family.</text>
</comment>
<organism evidence="6 7">
    <name type="scientific">Zingiber officinale</name>
    <name type="common">Ginger</name>
    <name type="synonym">Amomum zingiber</name>
    <dbReference type="NCBI Taxonomy" id="94328"/>
    <lineage>
        <taxon>Eukaryota</taxon>
        <taxon>Viridiplantae</taxon>
        <taxon>Streptophyta</taxon>
        <taxon>Embryophyta</taxon>
        <taxon>Tracheophyta</taxon>
        <taxon>Spermatophyta</taxon>
        <taxon>Magnoliopsida</taxon>
        <taxon>Liliopsida</taxon>
        <taxon>Zingiberales</taxon>
        <taxon>Zingiberaceae</taxon>
        <taxon>Zingiber</taxon>
    </lineage>
</organism>
<feature type="compositionally biased region" description="Basic and acidic residues" evidence="4">
    <location>
        <begin position="288"/>
        <end position="302"/>
    </location>
</feature>
<feature type="compositionally biased region" description="Basic and acidic residues" evidence="4">
    <location>
        <begin position="60"/>
        <end position="70"/>
    </location>
</feature>
<keyword evidence="2" id="KW-0449">Lipoprotein</keyword>
<dbReference type="PANTHER" id="PTHR46195">
    <property type="entry name" value="HEAVY METAL-ASSOCIATED ISOPRENYLATED PLANT PROTEIN 7"/>
    <property type="match status" value="1"/>
</dbReference>
<feature type="compositionally biased region" description="Pro residues" evidence="4">
    <location>
        <begin position="88"/>
        <end position="97"/>
    </location>
</feature>
<feature type="compositionally biased region" description="Basic and acidic residues" evidence="4">
    <location>
        <begin position="309"/>
        <end position="346"/>
    </location>
</feature>
<feature type="region of interest" description="Disordered" evidence="4">
    <location>
        <begin position="58"/>
        <end position="98"/>
    </location>
</feature>
<keyword evidence="7" id="KW-1185">Reference proteome</keyword>
<dbReference type="SUPFAM" id="SSF55008">
    <property type="entry name" value="HMA, heavy metal-associated domain"/>
    <property type="match status" value="2"/>
</dbReference>
<dbReference type="Gene3D" id="3.30.70.100">
    <property type="match status" value="2"/>
</dbReference>
<dbReference type="EMBL" id="JACMSC010000008">
    <property type="protein sequence ID" value="KAG6509779.1"/>
    <property type="molecule type" value="Genomic_DNA"/>
</dbReference>
<evidence type="ECO:0000256" key="3">
    <source>
        <dbReference type="ARBA" id="ARBA00024045"/>
    </source>
</evidence>
<feature type="domain" description="HMA" evidence="5">
    <location>
        <begin position="194"/>
        <end position="258"/>
    </location>
</feature>
<dbReference type="InterPro" id="IPR044577">
    <property type="entry name" value="HIPP4/7/8/17/18/19"/>
</dbReference>
<reference evidence="6 7" key="1">
    <citation type="submission" date="2020-08" db="EMBL/GenBank/DDBJ databases">
        <title>Plant Genome Project.</title>
        <authorList>
            <person name="Zhang R.-G."/>
        </authorList>
    </citation>
    <scope>NUCLEOTIDE SEQUENCE [LARGE SCALE GENOMIC DNA]</scope>
    <source>
        <tissue evidence="6">Rhizome</tissue>
    </source>
</reference>
<evidence type="ECO:0000313" key="6">
    <source>
        <dbReference type="EMBL" id="KAG6509779.1"/>
    </source>
</evidence>
<feature type="domain" description="HMA" evidence="5">
    <location>
        <begin position="98"/>
        <end position="164"/>
    </location>
</feature>
<dbReference type="InterPro" id="IPR006121">
    <property type="entry name" value="HMA_dom"/>
</dbReference>
<feature type="compositionally biased region" description="Basic and acidic residues" evidence="4">
    <location>
        <begin position="177"/>
        <end position="189"/>
    </location>
</feature>
<evidence type="ECO:0000256" key="1">
    <source>
        <dbReference type="ARBA" id="ARBA00022723"/>
    </source>
</evidence>
<dbReference type="PANTHER" id="PTHR46195:SF7">
    <property type="entry name" value="OS07G0298900 PROTEIN"/>
    <property type="match status" value="1"/>
</dbReference>
<keyword evidence="2" id="KW-0636">Prenylation</keyword>
<dbReference type="GO" id="GO:0046872">
    <property type="term" value="F:metal ion binding"/>
    <property type="evidence" value="ECO:0007669"/>
    <property type="project" value="UniProtKB-KW"/>
</dbReference>
<proteinExistence type="inferred from homology"/>
<evidence type="ECO:0000259" key="5">
    <source>
        <dbReference type="PROSITE" id="PS50846"/>
    </source>
</evidence>
<feature type="region of interest" description="Disordered" evidence="4">
    <location>
        <begin position="162"/>
        <end position="189"/>
    </location>
</feature>
<protein>
    <recommendedName>
        <fullName evidence="5">HMA domain-containing protein</fullName>
    </recommendedName>
</protein>
<dbReference type="CDD" id="cd00371">
    <property type="entry name" value="HMA"/>
    <property type="match status" value="2"/>
</dbReference>
<keyword evidence="1" id="KW-0479">Metal-binding</keyword>
<dbReference type="InterPro" id="IPR036163">
    <property type="entry name" value="HMA_dom_sf"/>
</dbReference>
<accession>A0A8J5GYZ3</accession>
<dbReference type="PROSITE" id="PS50846">
    <property type="entry name" value="HMA_2"/>
    <property type="match status" value="2"/>
</dbReference>
<name>A0A8J5GYZ3_ZINOF</name>